<organism evidence="1 2">
    <name type="scientific">Armillaria ostoyae</name>
    <name type="common">Armillaria root rot fungus</name>
    <dbReference type="NCBI Taxonomy" id="47428"/>
    <lineage>
        <taxon>Eukaryota</taxon>
        <taxon>Fungi</taxon>
        <taxon>Dikarya</taxon>
        <taxon>Basidiomycota</taxon>
        <taxon>Agaricomycotina</taxon>
        <taxon>Agaricomycetes</taxon>
        <taxon>Agaricomycetidae</taxon>
        <taxon>Agaricales</taxon>
        <taxon>Marasmiineae</taxon>
        <taxon>Physalacriaceae</taxon>
        <taxon>Armillaria</taxon>
    </lineage>
</organism>
<gene>
    <name evidence="1" type="ORF">ARMOST_19079</name>
</gene>
<evidence type="ECO:0000313" key="2">
    <source>
        <dbReference type="Proteomes" id="UP000219338"/>
    </source>
</evidence>
<sequence>MFGVTSRAHTRRVGGCGGSDLNYALNDWEEHGYTVYGTDIDIDETLRPKYADGCSLLNRPKHLHLFHGPSGILNLPTEYMHFF</sequence>
<name>A0A284S3J0_ARMOS</name>
<reference evidence="2" key="1">
    <citation type="journal article" date="2017" name="Nat. Ecol. Evol.">
        <title>Genome expansion and lineage-specific genetic innovations in the forest pathogenic fungi Armillaria.</title>
        <authorList>
            <person name="Sipos G."/>
            <person name="Prasanna A.N."/>
            <person name="Walter M.C."/>
            <person name="O'Connor E."/>
            <person name="Balint B."/>
            <person name="Krizsan K."/>
            <person name="Kiss B."/>
            <person name="Hess J."/>
            <person name="Varga T."/>
            <person name="Slot J."/>
            <person name="Riley R."/>
            <person name="Boka B."/>
            <person name="Rigling D."/>
            <person name="Barry K."/>
            <person name="Lee J."/>
            <person name="Mihaltcheva S."/>
            <person name="LaButti K."/>
            <person name="Lipzen A."/>
            <person name="Waldron R."/>
            <person name="Moloney N.M."/>
            <person name="Sperisen C."/>
            <person name="Kredics L."/>
            <person name="Vagvoelgyi C."/>
            <person name="Patrignani A."/>
            <person name="Fitzpatrick D."/>
            <person name="Nagy I."/>
            <person name="Doyle S."/>
            <person name="Anderson J.B."/>
            <person name="Grigoriev I.V."/>
            <person name="Gueldener U."/>
            <person name="Muensterkoetter M."/>
            <person name="Nagy L.G."/>
        </authorList>
    </citation>
    <scope>NUCLEOTIDE SEQUENCE [LARGE SCALE GENOMIC DNA]</scope>
    <source>
        <strain evidence="2">C18/9</strain>
    </source>
</reference>
<keyword evidence="2" id="KW-1185">Reference proteome</keyword>
<dbReference type="EMBL" id="FUEG01000029">
    <property type="protein sequence ID" value="SJL15578.1"/>
    <property type="molecule type" value="Genomic_DNA"/>
</dbReference>
<evidence type="ECO:0000313" key="1">
    <source>
        <dbReference type="EMBL" id="SJL15578.1"/>
    </source>
</evidence>
<protein>
    <submittedName>
        <fullName evidence="1">Uncharacterized protein</fullName>
    </submittedName>
</protein>
<dbReference type="Proteomes" id="UP000219338">
    <property type="component" value="Unassembled WGS sequence"/>
</dbReference>
<accession>A0A284S3J0</accession>
<proteinExistence type="predicted"/>
<dbReference type="AlphaFoldDB" id="A0A284S3J0"/>